<dbReference type="HOGENOM" id="CLU_036604_0_2_0"/>
<evidence type="ECO:0000313" key="3">
    <source>
        <dbReference type="Proteomes" id="UP000002382"/>
    </source>
</evidence>
<dbReference type="eggNOG" id="COG1940">
    <property type="taxonomic scope" value="Bacteria"/>
</dbReference>
<dbReference type="STRING" id="521045.Kole_1176"/>
<gene>
    <name evidence="2" type="ordered locus">Kole_1176</name>
</gene>
<dbReference type="PROSITE" id="PS01125">
    <property type="entry name" value="ROK"/>
    <property type="match status" value="1"/>
</dbReference>
<dbReference type="Gene3D" id="3.30.420.40">
    <property type="match status" value="2"/>
</dbReference>
<organism evidence="2 3">
    <name type="scientific">Kosmotoga olearia (strain ATCC BAA-1733 / DSM 21960 / TBF 19.5.1)</name>
    <dbReference type="NCBI Taxonomy" id="521045"/>
    <lineage>
        <taxon>Bacteria</taxon>
        <taxon>Thermotogati</taxon>
        <taxon>Thermotogota</taxon>
        <taxon>Thermotogae</taxon>
        <taxon>Kosmotogales</taxon>
        <taxon>Kosmotogaceae</taxon>
        <taxon>Kosmotoga</taxon>
    </lineage>
</organism>
<dbReference type="InterPro" id="IPR000600">
    <property type="entry name" value="ROK"/>
</dbReference>
<sequence length="296" mass="32048">MKALGIDIGGTTIKAGIIDETGNLLLRKIVPTNRSLMEQLKEIIRTLMKNGNISCIGIGSAGRIDPQTGHVRFATTNLSNWSDVPLKTVIEDSFHLPTVVINDANAAAFGEWFLHYRDTSSLVLLTIGTGLGGGIVINGRLVEGERGEAGEIGHVILHSDGKQCNCGKKGCAEQYISMRIIHEKVASSKGKSLDRFELIKAFNEKDPEVIKAVEEVCSDLAQVVDWIFNFIDPENVIVGGGIAELGEDFLKILRSKLAPYAKHSLYEPSNIKLAKTGNDAGIIGAALYSMYKNAKI</sequence>
<proteinExistence type="inferred from homology"/>
<dbReference type="SUPFAM" id="SSF53067">
    <property type="entry name" value="Actin-like ATPase domain"/>
    <property type="match status" value="1"/>
</dbReference>
<evidence type="ECO:0000313" key="2">
    <source>
        <dbReference type="EMBL" id="ACR79876.1"/>
    </source>
</evidence>
<dbReference type="OrthoDB" id="9795247at2"/>
<reference evidence="2 3" key="1">
    <citation type="submission" date="2009-06" db="EMBL/GenBank/DDBJ databases">
        <title>Complete sequence of Thermotogales bacterium TBF 19.5.1.</title>
        <authorList>
            <consortium name="US DOE Joint Genome Institute"/>
            <person name="Lucas S."/>
            <person name="Copeland A."/>
            <person name="Lapidus A."/>
            <person name="Glavina del Rio T."/>
            <person name="Tice H."/>
            <person name="Bruce D."/>
            <person name="Goodwin L."/>
            <person name="Pitluck S."/>
            <person name="Chertkov O."/>
            <person name="Brettin T."/>
            <person name="Detter J.C."/>
            <person name="Han C."/>
            <person name="Schmutz J."/>
            <person name="Larimer F."/>
            <person name="Land M."/>
            <person name="Hauser L."/>
            <person name="Kyrpides N."/>
            <person name="Ovchinnikova G."/>
            <person name="Noll K."/>
        </authorList>
    </citation>
    <scope>NUCLEOTIDE SEQUENCE [LARGE SCALE GENOMIC DNA]</scope>
    <source>
        <strain evidence="3">ATCC BAA-1733 / DSM 21960 / TBF 19.5.1</strain>
    </source>
</reference>
<keyword evidence="3" id="KW-1185">Reference proteome</keyword>
<dbReference type="RefSeq" id="WP_015868533.1">
    <property type="nucleotide sequence ID" value="NC_012785.1"/>
</dbReference>
<dbReference type="InterPro" id="IPR043129">
    <property type="entry name" value="ATPase_NBD"/>
</dbReference>
<dbReference type="Pfam" id="PF00480">
    <property type="entry name" value="ROK"/>
    <property type="match status" value="1"/>
</dbReference>
<reference evidence="2 3" key="2">
    <citation type="journal article" date="2011" name="J. Bacteriol.">
        <title>Genome Sequence of Kosmotoga olearia Strain TBF 19.5.1, a Thermophilic Bacterium with a Wide Growth Temperature Range, Isolated from the Troll B Oil Platform in the North Sea.</title>
        <authorList>
            <person name="Swithers K.S."/>
            <person name="Dipippo J.L."/>
            <person name="Bruce D.C."/>
            <person name="Detter C."/>
            <person name="Tapia R."/>
            <person name="Han S."/>
            <person name="Goodwin L.A."/>
            <person name="Han J."/>
            <person name="Woyke T."/>
            <person name="Pitluck S."/>
            <person name="Pennacchio L."/>
            <person name="Nolan M."/>
            <person name="Mikhailova N."/>
            <person name="Land M.L."/>
            <person name="Nesbo C.L."/>
            <person name="Gogarten J.P."/>
            <person name="Noll K.M."/>
        </authorList>
    </citation>
    <scope>NUCLEOTIDE SEQUENCE [LARGE SCALE GENOMIC DNA]</scope>
    <source>
        <strain evidence="3">ATCC BAA-1733 / DSM 21960 / TBF 19.5.1</strain>
    </source>
</reference>
<comment type="similarity">
    <text evidence="1">Belongs to the ROK (NagC/XylR) family.</text>
</comment>
<dbReference type="KEGG" id="kol:Kole_1176"/>
<name>C5CIL4_KOSOT</name>
<dbReference type="PANTHER" id="PTHR18964:SF149">
    <property type="entry name" value="BIFUNCTIONAL UDP-N-ACETYLGLUCOSAMINE 2-EPIMERASE_N-ACETYLMANNOSAMINE KINASE"/>
    <property type="match status" value="1"/>
</dbReference>
<protein>
    <submittedName>
        <fullName evidence="2">ROK family protein</fullName>
    </submittedName>
</protein>
<accession>C5CIL4</accession>
<dbReference type="EMBL" id="CP001634">
    <property type="protein sequence ID" value="ACR79876.1"/>
    <property type="molecule type" value="Genomic_DNA"/>
</dbReference>
<dbReference type="InterPro" id="IPR049874">
    <property type="entry name" value="ROK_cs"/>
</dbReference>
<dbReference type="AlphaFoldDB" id="C5CIL4"/>
<dbReference type="Proteomes" id="UP000002382">
    <property type="component" value="Chromosome"/>
</dbReference>
<dbReference type="PANTHER" id="PTHR18964">
    <property type="entry name" value="ROK (REPRESSOR, ORF, KINASE) FAMILY"/>
    <property type="match status" value="1"/>
</dbReference>
<evidence type="ECO:0000256" key="1">
    <source>
        <dbReference type="ARBA" id="ARBA00006479"/>
    </source>
</evidence>